<gene>
    <name evidence="2" type="ORF">ROR02_22690</name>
</gene>
<dbReference type="PANTHER" id="PTHR42923:SF47">
    <property type="entry name" value="BLR3003 PROTEIN"/>
    <property type="match status" value="1"/>
</dbReference>
<dbReference type="InterPro" id="IPR050464">
    <property type="entry name" value="Zeta_carotene_desat/Oxidored"/>
</dbReference>
<protein>
    <submittedName>
        <fullName evidence="2">Amine oxidase</fullName>
    </submittedName>
</protein>
<dbReference type="Gene3D" id="3.30.9.10">
    <property type="entry name" value="D-Amino Acid Oxidase, subunit A, domain 2"/>
    <property type="match status" value="1"/>
</dbReference>
<dbReference type="PANTHER" id="PTHR42923">
    <property type="entry name" value="PROTOPORPHYRINOGEN OXIDASE"/>
    <property type="match status" value="1"/>
</dbReference>
<evidence type="ECO:0000259" key="1">
    <source>
        <dbReference type="Pfam" id="PF01593"/>
    </source>
</evidence>
<keyword evidence="3" id="KW-1185">Reference proteome</keyword>
<dbReference type="Pfam" id="PF01593">
    <property type="entry name" value="Amino_oxidase"/>
    <property type="match status" value="1"/>
</dbReference>
<organism evidence="2 3">
    <name type="scientific">Pararhodospirillum oryzae</name>
    <dbReference type="NCBI Taxonomy" id="478448"/>
    <lineage>
        <taxon>Bacteria</taxon>
        <taxon>Pseudomonadati</taxon>
        <taxon>Pseudomonadota</taxon>
        <taxon>Alphaproteobacteria</taxon>
        <taxon>Rhodospirillales</taxon>
        <taxon>Rhodospirillaceae</taxon>
        <taxon>Pararhodospirillum</taxon>
    </lineage>
</organism>
<feature type="domain" description="Amine oxidase" evidence="1">
    <location>
        <begin position="13"/>
        <end position="416"/>
    </location>
</feature>
<dbReference type="AlphaFoldDB" id="A0A512H9N0"/>
<name>A0A512H9N0_9PROT</name>
<dbReference type="SUPFAM" id="SSF51905">
    <property type="entry name" value="FAD/NAD(P)-binding domain"/>
    <property type="match status" value="1"/>
</dbReference>
<sequence length="420" mass="44383">MSAPVVHVIGAGVAGLAAAVRLTGAGARVSLIEGAPQAGGRCRSFPDARLGRVLDNGTHLLLSGNQRVRAYLDTIGAADALVGPPRARLDFFDARTKARWTLAPNPGLLPWWILDPARRIPGTRARDYLEALRLLTAAPDATVAQALRPGTALYERLWAPLCVAVLNTAPEEACARLLAPVLRETFGRGEAACRPRVARESLSATFIDPALAWLTARGGTVRLGCRVDALDLEGGRVRALRLAGGDPVPVGAADRVVLAVPAWVAGRLVPGLRVPTRHHPIVNLHFRLDRAPEAADERVPLGLLGGVAEWAFVRGDVLSVTISAARALDGADSDTVATGVWAELREALPSVARGPCPAFRLIREHRATLAQTPVQEQSRPARFTEFANLFLAGDWTATGLPATIEGAIRSGEAAGDAALH</sequence>
<evidence type="ECO:0000313" key="2">
    <source>
        <dbReference type="EMBL" id="GEO82138.1"/>
    </source>
</evidence>
<accession>A0A512H9N0</accession>
<dbReference type="InterPro" id="IPR036188">
    <property type="entry name" value="FAD/NAD-bd_sf"/>
</dbReference>
<proteinExistence type="predicted"/>
<dbReference type="Proteomes" id="UP000321567">
    <property type="component" value="Unassembled WGS sequence"/>
</dbReference>
<dbReference type="RefSeq" id="WP_147164152.1">
    <property type="nucleotide sequence ID" value="NZ_BJZO01000062.1"/>
</dbReference>
<dbReference type="EMBL" id="BJZO01000062">
    <property type="protein sequence ID" value="GEO82138.1"/>
    <property type="molecule type" value="Genomic_DNA"/>
</dbReference>
<dbReference type="NCBIfam" id="TIGR03467">
    <property type="entry name" value="HpnE"/>
    <property type="match status" value="1"/>
</dbReference>
<dbReference type="OrthoDB" id="7849608at2"/>
<evidence type="ECO:0000313" key="3">
    <source>
        <dbReference type="Proteomes" id="UP000321567"/>
    </source>
</evidence>
<reference evidence="2 3" key="1">
    <citation type="submission" date="2019-07" db="EMBL/GenBank/DDBJ databases">
        <title>Whole genome shotgun sequence of Rhodospirillum oryzae NBRC 107573.</title>
        <authorList>
            <person name="Hosoyama A."/>
            <person name="Uohara A."/>
            <person name="Ohji S."/>
            <person name="Ichikawa N."/>
        </authorList>
    </citation>
    <scope>NUCLEOTIDE SEQUENCE [LARGE SCALE GENOMIC DNA]</scope>
    <source>
        <strain evidence="2 3">NBRC 107573</strain>
    </source>
</reference>
<dbReference type="Gene3D" id="3.50.50.60">
    <property type="entry name" value="FAD/NAD(P)-binding domain"/>
    <property type="match status" value="2"/>
</dbReference>
<dbReference type="GO" id="GO:0016491">
    <property type="term" value="F:oxidoreductase activity"/>
    <property type="evidence" value="ECO:0007669"/>
    <property type="project" value="InterPro"/>
</dbReference>
<dbReference type="InterPro" id="IPR002937">
    <property type="entry name" value="Amino_oxidase"/>
</dbReference>
<comment type="caution">
    <text evidence="2">The sequence shown here is derived from an EMBL/GenBank/DDBJ whole genome shotgun (WGS) entry which is preliminary data.</text>
</comment>
<dbReference type="InterPro" id="IPR017830">
    <property type="entry name" value="SQase_HpnE"/>
</dbReference>